<reference evidence="1" key="1">
    <citation type="submission" date="2023-03" db="EMBL/GenBank/DDBJ databases">
        <title>Massive genome expansion in bonnet fungi (Mycena s.s.) driven by repeated elements and novel gene families across ecological guilds.</title>
        <authorList>
            <consortium name="Lawrence Berkeley National Laboratory"/>
            <person name="Harder C.B."/>
            <person name="Miyauchi S."/>
            <person name="Viragh M."/>
            <person name="Kuo A."/>
            <person name="Thoen E."/>
            <person name="Andreopoulos B."/>
            <person name="Lu D."/>
            <person name="Skrede I."/>
            <person name="Drula E."/>
            <person name="Henrissat B."/>
            <person name="Morin E."/>
            <person name="Kohler A."/>
            <person name="Barry K."/>
            <person name="LaButti K."/>
            <person name="Morin E."/>
            <person name="Salamov A."/>
            <person name="Lipzen A."/>
            <person name="Mereny Z."/>
            <person name="Hegedus B."/>
            <person name="Baldrian P."/>
            <person name="Stursova M."/>
            <person name="Weitz H."/>
            <person name="Taylor A."/>
            <person name="Grigoriev I.V."/>
            <person name="Nagy L.G."/>
            <person name="Martin F."/>
            <person name="Kauserud H."/>
        </authorList>
    </citation>
    <scope>NUCLEOTIDE SEQUENCE</scope>
    <source>
        <strain evidence="1">CBHHK182m</strain>
    </source>
</reference>
<comment type="caution">
    <text evidence="1">The sequence shown here is derived from an EMBL/GenBank/DDBJ whole genome shotgun (WGS) entry which is preliminary data.</text>
</comment>
<evidence type="ECO:0000313" key="1">
    <source>
        <dbReference type="EMBL" id="KAJ7722695.1"/>
    </source>
</evidence>
<gene>
    <name evidence="1" type="ORF">B0H16DRAFT_1473219</name>
</gene>
<dbReference type="EMBL" id="JARKIB010000217">
    <property type="protein sequence ID" value="KAJ7722695.1"/>
    <property type="molecule type" value="Genomic_DNA"/>
</dbReference>
<name>A0AAD7HKB6_9AGAR</name>
<protein>
    <submittedName>
        <fullName evidence="1">Uncharacterized protein</fullName>
    </submittedName>
</protein>
<dbReference type="Proteomes" id="UP001215598">
    <property type="component" value="Unassembled WGS sequence"/>
</dbReference>
<keyword evidence="2" id="KW-1185">Reference proteome</keyword>
<evidence type="ECO:0000313" key="2">
    <source>
        <dbReference type="Proteomes" id="UP001215598"/>
    </source>
</evidence>
<proteinExistence type="predicted"/>
<dbReference type="AlphaFoldDB" id="A0AAD7HKB6"/>
<accession>A0AAD7HKB6</accession>
<organism evidence="1 2">
    <name type="scientific">Mycena metata</name>
    <dbReference type="NCBI Taxonomy" id="1033252"/>
    <lineage>
        <taxon>Eukaryota</taxon>
        <taxon>Fungi</taxon>
        <taxon>Dikarya</taxon>
        <taxon>Basidiomycota</taxon>
        <taxon>Agaricomycotina</taxon>
        <taxon>Agaricomycetes</taxon>
        <taxon>Agaricomycetidae</taxon>
        <taxon>Agaricales</taxon>
        <taxon>Marasmiineae</taxon>
        <taxon>Mycenaceae</taxon>
        <taxon>Mycena</taxon>
    </lineage>
</organism>
<sequence length="198" mass="21432">MPTSPSLVLSLCISVAPLLNSDCRAAGLGYRYILMSTSLLEYMVFWPISCIYGVLSVQAISDTVATKALPACYQLLIYPATHATTATERNLAKSVFPDAVPKGLSGTSGLDGRCMEGVKLSASGNNTRRQLKSRAKLFLMCAECRPRIRVQLMGAWLADVRGKKLCALTLAMENFNAESKVIDPMTARRPAINAVNLN</sequence>